<dbReference type="Gene3D" id="1.20.1250.20">
    <property type="entry name" value="MFS general substrate transporter like domains"/>
    <property type="match status" value="2"/>
</dbReference>
<dbReference type="Pfam" id="PF07690">
    <property type="entry name" value="MFS_1"/>
    <property type="match status" value="1"/>
</dbReference>
<evidence type="ECO:0000259" key="5">
    <source>
        <dbReference type="PROSITE" id="PS50850"/>
    </source>
</evidence>
<feature type="transmembrane region" description="Helical" evidence="4">
    <location>
        <begin position="81"/>
        <end position="108"/>
    </location>
</feature>
<feature type="domain" description="Major facilitator superfamily (MFS) profile" evidence="5">
    <location>
        <begin position="16"/>
        <end position="392"/>
    </location>
</feature>
<feature type="transmembrane region" description="Helical" evidence="4">
    <location>
        <begin position="366"/>
        <end position="387"/>
    </location>
</feature>
<dbReference type="Pfam" id="PF03209">
    <property type="entry name" value="PUCC"/>
    <property type="match status" value="1"/>
</dbReference>
<evidence type="ECO:0000313" key="6">
    <source>
        <dbReference type="EMBL" id="NCI51524.1"/>
    </source>
</evidence>
<dbReference type="InterPro" id="IPR004896">
    <property type="entry name" value="PucC-rel"/>
</dbReference>
<evidence type="ECO:0000256" key="1">
    <source>
        <dbReference type="ARBA" id="ARBA00022692"/>
    </source>
</evidence>
<feature type="transmembrane region" description="Helical" evidence="4">
    <location>
        <begin position="52"/>
        <end position="69"/>
    </location>
</feature>
<dbReference type="PROSITE" id="PS50850">
    <property type="entry name" value="MFS"/>
    <property type="match status" value="1"/>
</dbReference>
<comment type="caution">
    <text evidence="6">The sequence shown here is derived from an EMBL/GenBank/DDBJ whole genome shotgun (WGS) entry which is preliminary data.</text>
</comment>
<dbReference type="InterPro" id="IPR036259">
    <property type="entry name" value="MFS_trans_sf"/>
</dbReference>
<keyword evidence="3 4" id="KW-0472">Membrane</keyword>
<feature type="transmembrane region" description="Helical" evidence="4">
    <location>
        <begin position="249"/>
        <end position="266"/>
    </location>
</feature>
<dbReference type="RefSeq" id="WP_161819804.1">
    <property type="nucleotide sequence ID" value="NZ_JAACJS010000015.1"/>
</dbReference>
<dbReference type="CDD" id="cd17489">
    <property type="entry name" value="MFS_YfcJ_like"/>
    <property type="match status" value="1"/>
</dbReference>
<feature type="transmembrane region" description="Helical" evidence="4">
    <location>
        <begin position="273"/>
        <end position="293"/>
    </location>
</feature>
<evidence type="ECO:0000256" key="2">
    <source>
        <dbReference type="ARBA" id="ARBA00022989"/>
    </source>
</evidence>
<name>A0ABW9ZWJ9_9BACT</name>
<reference evidence="6 7" key="1">
    <citation type="submission" date="2020-01" db="EMBL/GenBank/DDBJ databases">
        <title>Genome analysis.</title>
        <authorList>
            <person name="Wu S."/>
            <person name="Wang G."/>
        </authorList>
    </citation>
    <scope>NUCLEOTIDE SEQUENCE [LARGE SCALE GENOMIC DNA]</scope>
    <source>
        <strain evidence="6 7">SYL130</strain>
    </source>
</reference>
<organism evidence="6 7">
    <name type="scientific">Sediminibacterium roseum</name>
    <dbReference type="NCBI Taxonomy" id="1978412"/>
    <lineage>
        <taxon>Bacteria</taxon>
        <taxon>Pseudomonadati</taxon>
        <taxon>Bacteroidota</taxon>
        <taxon>Chitinophagia</taxon>
        <taxon>Chitinophagales</taxon>
        <taxon>Chitinophagaceae</taxon>
        <taxon>Sediminibacterium</taxon>
    </lineage>
</organism>
<evidence type="ECO:0000256" key="3">
    <source>
        <dbReference type="ARBA" id="ARBA00023136"/>
    </source>
</evidence>
<gene>
    <name evidence="6" type="ORF">GWC95_16465</name>
</gene>
<evidence type="ECO:0000313" key="7">
    <source>
        <dbReference type="Proteomes" id="UP000753802"/>
    </source>
</evidence>
<feature type="transmembrane region" description="Helical" evidence="4">
    <location>
        <begin position="12"/>
        <end position="31"/>
    </location>
</feature>
<dbReference type="Proteomes" id="UP000753802">
    <property type="component" value="Unassembled WGS sequence"/>
</dbReference>
<dbReference type="InterPro" id="IPR020846">
    <property type="entry name" value="MFS_dom"/>
</dbReference>
<feature type="transmembrane region" description="Helical" evidence="4">
    <location>
        <begin position="216"/>
        <end position="237"/>
    </location>
</feature>
<keyword evidence="7" id="KW-1185">Reference proteome</keyword>
<keyword evidence="2 4" id="KW-1133">Transmembrane helix</keyword>
<dbReference type="PANTHER" id="PTHR23531">
    <property type="entry name" value="QUINOLENE RESISTANCE PROTEIN NORA"/>
    <property type="match status" value="1"/>
</dbReference>
<feature type="transmembrane region" description="Helical" evidence="4">
    <location>
        <begin position="299"/>
        <end position="325"/>
    </location>
</feature>
<dbReference type="InterPro" id="IPR052714">
    <property type="entry name" value="MFS_Exporter"/>
</dbReference>
<dbReference type="PANTHER" id="PTHR23531:SF1">
    <property type="entry name" value="QUINOLENE RESISTANCE PROTEIN NORA"/>
    <property type="match status" value="1"/>
</dbReference>
<sequence>MTKLPPTADAPYFNFQFALLCFSNFLFSVSFSMMIPELPGYLTKLGGAEYKGLIIALFTLMAGISRPFSGKLTDTVGRVPVMIFGSLVCVACSLLYPILTTVSGFLLLRFFHGFSTGFKPTATSAYGADVVHESRRGEALGALAIGYTLGSSIGPLGGSFLVMNYSYNLMFYVSALCALGSVIILYNIKETLPHPQKFSFALLRIRKTEVFDKTSIRPAIVMLLLCFSIGVVLTLSPDLSESVGMHNKGFFYACYTIASLLIRLVAGKSSDKYGRVIVLIFSSLAMVAAMALLSFAHSIFMVILSAAIMGFSVGMNGPTLMAWAVDLCKPENRGRAVASVYIALEVGIGSGALISGWIYQNKPGNLVYAFAVPGLLALLSMVLLLNWRKKEKRHKMDEAEQLYDVNE</sequence>
<accession>A0ABW9ZWJ9</accession>
<dbReference type="EMBL" id="JAACJS010000015">
    <property type="protein sequence ID" value="NCI51524.1"/>
    <property type="molecule type" value="Genomic_DNA"/>
</dbReference>
<keyword evidence="1 4" id="KW-0812">Transmembrane</keyword>
<protein>
    <submittedName>
        <fullName evidence="6">MFS transporter</fullName>
    </submittedName>
</protein>
<proteinExistence type="predicted"/>
<feature type="transmembrane region" description="Helical" evidence="4">
    <location>
        <begin position="169"/>
        <end position="188"/>
    </location>
</feature>
<feature type="transmembrane region" description="Helical" evidence="4">
    <location>
        <begin position="337"/>
        <end position="360"/>
    </location>
</feature>
<dbReference type="InterPro" id="IPR011701">
    <property type="entry name" value="MFS"/>
</dbReference>
<evidence type="ECO:0000256" key="4">
    <source>
        <dbReference type="SAM" id="Phobius"/>
    </source>
</evidence>
<dbReference type="SUPFAM" id="SSF103473">
    <property type="entry name" value="MFS general substrate transporter"/>
    <property type="match status" value="1"/>
</dbReference>